<evidence type="ECO:0000313" key="3">
    <source>
        <dbReference type="Proteomes" id="UP000663881"/>
    </source>
</evidence>
<proteinExistence type="predicted"/>
<dbReference type="Proteomes" id="UP000663881">
    <property type="component" value="Unassembled WGS sequence"/>
</dbReference>
<feature type="compositionally biased region" description="Basic and acidic residues" evidence="1">
    <location>
        <begin position="18"/>
        <end position="27"/>
    </location>
</feature>
<feature type="region of interest" description="Disordered" evidence="1">
    <location>
        <begin position="1"/>
        <end position="30"/>
    </location>
</feature>
<gene>
    <name evidence="2" type="ORF">OKA104_LOCUS45212</name>
</gene>
<evidence type="ECO:0000256" key="1">
    <source>
        <dbReference type="SAM" id="MobiDB-lite"/>
    </source>
</evidence>
<accession>A0A820GR42</accession>
<feature type="non-terminal residue" evidence="2">
    <location>
        <position position="1"/>
    </location>
</feature>
<sequence length="50" mass="5275">TYGGTRASARSSAGGDMTARDESELSKGESSLASYIDWSLIDKDFPTGTQ</sequence>
<dbReference type="EMBL" id="CAJOAY010014685">
    <property type="protein sequence ID" value="CAF4281451.1"/>
    <property type="molecule type" value="Genomic_DNA"/>
</dbReference>
<reference evidence="2" key="1">
    <citation type="submission" date="2021-02" db="EMBL/GenBank/DDBJ databases">
        <authorList>
            <person name="Nowell W R."/>
        </authorList>
    </citation>
    <scope>NUCLEOTIDE SEQUENCE</scope>
</reference>
<dbReference type="AlphaFoldDB" id="A0A820GR42"/>
<name>A0A820GR42_9BILA</name>
<protein>
    <submittedName>
        <fullName evidence="2">Uncharacterized protein</fullName>
    </submittedName>
</protein>
<organism evidence="2 3">
    <name type="scientific">Adineta steineri</name>
    <dbReference type="NCBI Taxonomy" id="433720"/>
    <lineage>
        <taxon>Eukaryota</taxon>
        <taxon>Metazoa</taxon>
        <taxon>Spiralia</taxon>
        <taxon>Gnathifera</taxon>
        <taxon>Rotifera</taxon>
        <taxon>Eurotatoria</taxon>
        <taxon>Bdelloidea</taxon>
        <taxon>Adinetida</taxon>
        <taxon>Adinetidae</taxon>
        <taxon>Adineta</taxon>
    </lineage>
</organism>
<comment type="caution">
    <text evidence="2">The sequence shown here is derived from an EMBL/GenBank/DDBJ whole genome shotgun (WGS) entry which is preliminary data.</text>
</comment>
<evidence type="ECO:0000313" key="2">
    <source>
        <dbReference type="EMBL" id="CAF4281451.1"/>
    </source>
</evidence>